<reference evidence="3" key="1">
    <citation type="submission" date="2018-05" db="EMBL/GenBank/DDBJ databases">
        <authorList>
            <person name="Lanie J.A."/>
            <person name="Ng W.-L."/>
            <person name="Kazmierczak K.M."/>
            <person name="Andrzejewski T.M."/>
            <person name="Davidsen T.M."/>
            <person name="Wayne K.J."/>
            <person name="Tettelin H."/>
            <person name="Glass J.I."/>
            <person name="Rusch D."/>
            <person name="Podicherti R."/>
            <person name="Tsui H.-C.T."/>
            <person name="Winkler M.E."/>
        </authorList>
    </citation>
    <scope>NUCLEOTIDE SEQUENCE</scope>
</reference>
<name>A0A382YS85_9ZZZZ</name>
<dbReference type="PANTHER" id="PTHR46401:SF2">
    <property type="entry name" value="GLYCOSYLTRANSFERASE WBBK-RELATED"/>
    <property type="match status" value="1"/>
</dbReference>
<dbReference type="Gene3D" id="3.40.50.2000">
    <property type="entry name" value="Glycogen Phosphorylase B"/>
    <property type="match status" value="1"/>
</dbReference>
<evidence type="ECO:0000313" key="3">
    <source>
        <dbReference type="EMBL" id="SVD85829.1"/>
    </source>
</evidence>
<gene>
    <name evidence="3" type="ORF">METZ01_LOCUS438683</name>
</gene>
<evidence type="ECO:0000256" key="1">
    <source>
        <dbReference type="ARBA" id="ARBA00022679"/>
    </source>
</evidence>
<feature type="domain" description="Glycosyl transferase family 1" evidence="2">
    <location>
        <begin position="26"/>
        <end position="189"/>
    </location>
</feature>
<dbReference type="PANTHER" id="PTHR46401">
    <property type="entry name" value="GLYCOSYLTRANSFERASE WBBK-RELATED"/>
    <property type="match status" value="1"/>
</dbReference>
<dbReference type="CDD" id="cd03801">
    <property type="entry name" value="GT4_PimA-like"/>
    <property type="match status" value="1"/>
</dbReference>
<organism evidence="3">
    <name type="scientific">marine metagenome</name>
    <dbReference type="NCBI Taxonomy" id="408172"/>
    <lineage>
        <taxon>unclassified sequences</taxon>
        <taxon>metagenomes</taxon>
        <taxon>ecological metagenomes</taxon>
    </lineage>
</organism>
<proteinExistence type="predicted"/>
<keyword evidence="1" id="KW-0808">Transferase</keyword>
<accession>A0A382YS85</accession>
<sequence length="209" mass="23923">RMTVIPPFMMTEEYNTANIDEDLAAKLNDGKKHFRTVGRVVPNKGHSHLINTVFSYVNFFGPEIKLHVVGSLNMQDKRYYYELENLINNLHLGEQINFHQNTNFNEMLTYYCTADALIMMSEHEGFCVPIAEAQLYKLPIIALDRGAVGETLGANQLLFKEPDYDIFAVALHRITQDQILGEIVTKNGINNFNQRFQSKVILNQLLSLI</sequence>
<dbReference type="AlphaFoldDB" id="A0A382YS85"/>
<dbReference type="EMBL" id="UINC01177940">
    <property type="protein sequence ID" value="SVD85829.1"/>
    <property type="molecule type" value="Genomic_DNA"/>
</dbReference>
<feature type="non-terminal residue" evidence="3">
    <location>
        <position position="1"/>
    </location>
</feature>
<protein>
    <recommendedName>
        <fullName evidence="2">Glycosyl transferase family 1 domain-containing protein</fullName>
    </recommendedName>
</protein>
<evidence type="ECO:0000259" key="2">
    <source>
        <dbReference type="Pfam" id="PF00534"/>
    </source>
</evidence>
<dbReference type="InterPro" id="IPR001296">
    <property type="entry name" value="Glyco_trans_1"/>
</dbReference>
<dbReference type="GO" id="GO:0016757">
    <property type="term" value="F:glycosyltransferase activity"/>
    <property type="evidence" value="ECO:0007669"/>
    <property type="project" value="InterPro"/>
</dbReference>
<dbReference type="Pfam" id="PF00534">
    <property type="entry name" value="Glycos_transf_1"/>
    <property type="match status" value="1"/>
</dbReference>
<dbReference type="GO" id="GO:0009103">
    <property type="term" value="P:lipopolysaccharide biosynthetic process"/>
    <property type="evidence" value="ECO:0007669"/>
    <property type="project" value="TreeGrafter"/>
</dbReference>
<dbReference type="SUPFAM" id="SSF53756">
    <property type="entry name" value="UDP-Glycosyltransferase/glycogen phosphorylase"/>
    <property type="match status" value="1"/>
</dbReference>